<feature type="domain" description="Peptidase M24" evidence="1">
    <location>
        <begin position="143"/>
        <end position="375"/>
    </location>
</feature>
<dbReference type="Pfam" id="PF01321">
    <property type="entry name" value="Creatinase_N"/>
    <property type="match status" value="1"/>
</dbReference>
<feature type="domain" description="Creatinase N-terminal" evidence="2">
    <location>
        <begin position="11"/>
        <end position="135"/>
    </location>
</feature>
<evidence type="ECO:0000313" key="3">
    <source>
        <dbReference type="EMBL" id="OAT87032.1"/>
    </source>
</evidence>
<dbReference type="InterPro" id="IPR000994">
    <property type="entry name" value="Pept_M24"/>
</dbReference>
<gene>
    <name evidence="3" type="ORF">A6M21_01650</name>
</gene>
<accession>A0A1B7LKN8</accession>
<dbReference type="InterPro" id="IPR050659">
    <property type="entry name" value="Peptidase_M24B"/>
</dbReference>
<protein>
    <submittedName>
        <fullName evidence="3">Peptidase M24</fullName>
    </submittedName>
</protein>
<reference evidence="3 4" key="1">
    <citation type="submission" date="2016-04" db="EMBL/GenBank/DDBJ databases">
        <authorList>
            <person name="Evans L.H."/>
            <person name="Alamgir A."/>
            <person name="Owens N."/>
            <person name="Weber N.D."/>
            <person name="Virtaneva K."/>
            <person name="Barbian K."/>
            <person name="Babar A."/>
            <person name="Rosenke K."/>
        </authorList>
    </citation>
    <scope>NUCLEOTIDE SEQUENCE [LARGE SCALE GENOMIC DNA]</scope>
    <source>
        <strain evidence="3 4">LMa1</strain>
    </source>
</reference>
<dbReference type="Proteomes" id="UP000078532">
    <property type="component" value="Unassembled WGS sequence"/>
</dbReference>
<name>A0A1B7LKN8_9FIRM</name>
<sequence length="394" mass="41831">MVTCLHGLLSRVAALQELLCRDGMDGALILQSADLVYFCGTYQDARLYVPARGRAVLTVRRSMGRIDPSRVPADVVPLSKPAGIPDVLAARGLKMPAVLGMELDVLPVALFRRYEKIFTSRIVDCSPQIRTLRMVKSTAEINLMKESAAMMDGVYARIPDLLQEGMSEYELAAAVEAAARRAGHTGLIRVRGFNQEFFYGCLLAGPSGGVSSYFDSPLGGPGLTPAFPFGVGRHVIAAGDPVMVDYVGVVNGYQVDMTRVFAIGSLSGDLLAAHRTAVAIQDAIAAAARPGVTGDELYGLALDMAVKAGLGGHFMGYGDQVKFVGHGIGLELNEWPVLGRGMKEPLQAGMTLAVEPKFIFPGRGAVGVENTFAVTPDGLERLTSYPDDVVIVGG</sequence>
<dbReference type="PANTHER" id="PTHR46112:SF2">
    <property type="entry name" value="XAA-PRO AMINOPEPTIDASE P-RELATED"/>
    <property type="match status" value="1"/>
</dbReference>
<dbReference type="OrthoDB" id="9806388at2"/>
<dbReference type="SUPFAM" id="SSF53092">
    <property type="entry name" value="Creatinase/prolidase N-terminal domain"/>
    <property type="match status" value="1"/>
</dbReference>
<keyword evidence="4" id="KW-1185">Reference proteome</keyword>
<dbReference type="Pfam" id="PF00557">
    <property type="entry name" value="Peptidase_M24"/>
    <property type="match status" value="1"/>
</dbReference>
<dbReference type="SUPFAM" id="SSF55920">
    <property type="entry name" value="Creatinase/aminopeptidase"/>
    <property type="match status" value="1"/>
</dbReference>
<dbReference type="PANTHER" id="PTHR46112">
    <property type="entry name" value="AMINOPEPTIDASE"/>
    <property type="match status" value="1"/>
</dbReference>
<dbReference type="AlphaFoldDB" id="A0A1B7LKN8"/>
<dbReference type="InterPro" id="IPR000587">
    <property type="entry name" value="Creatinase_N"/>
</dbReference>
<dbReference type="STRING" id="1838280.A6M21_01650"/>
<proteinExistence type="predicted"/>
<evidence type="ECO:0000259" key="2">
    <source>
        <dbReference type="Pfam" id="PF01321"/>
    </source>
</evidence>
<dbReference type="Gene3D" id="3.40.350.10">
    <property type="entry name" value="Creatinase/prolidase N-terminal domain"/>
    <property type="match status" value="1"/>
</dbReference>
<evidence type="ECO:0000313" key="4">
    <source>
        <dbReference type="Proteomes" id="UP000078532"/>
    </source>
</evidence>
<evidence type="ECO:0000259" key="1">
    <source>
        <dbReference type="Pfam" id="PF00557"/>
    </source>
</evidence>
<dbReference type="Gene3D" id="3.90.230.10">
    <property type="entry name" value="Creatinase/methionine aminopeptidase superfamily"/>
    <property type="match status" value="1"/>
</dbReference>
<comment type="caution">
    <text evidence="3">The sequence shown here is derived from an EMBL/GenBank/DDBJ whole genome shotgun (WGS) entry which is preliminary data.</text>
</comment>
<dbReference type="InterPro" id="IPR029149">
    <property type="entry name" value="Creatin/AminoP/Spt16_N"/>
</dbReference>
<dbReference type="RefSeq" id="WP_066665733.1">
    <property type="nucleotide sequence ID" value="NZ_LYVF01000002.1"/>
</dbReference>
<dbReference type="InterPro" id="IPR036005">
    <property type="entry name" value="Creatinase/aminopeptidase-like"/>
</dbReference>
<dbReference type="EMBL" id="LYVF01000002">
    <property type="protein sequence ID" value="OAT87032.1"/>
    <property type="molecule type" value="Genomic_DNA"/>
</dbReference>
<dbReference type="CDD" id="cd01066">
    <property type="entry name" value="APP_MetAP"/>
    <property type="match status" value="1"/>
</dbReference>
<organism evidence="3 4">
    <name type="scientific">Desulfotomaculum copahuensis</name>
    <dbReference type="NCBI Taxonomy" id="1838280"/>
    <lineage>
        <taxon>Bacteria</taxon>
        <taxon>Bacillati</taxon>
        <taxon>Bacillota</taxon>
        <taxon>Clostridia</taxon>
        <taxon>Eubacteriales</taxon>
        <taxon>Desulfotomaculaceae</taxon>
        <taxon>Desulfotomaculum</taxon>
    </lineage>
</organism>